<accession>A0A9P3HDP2</accession>
<reference evidence="2" key="1">
    <citation type="submission" date="2021-11" db="EMBL/GenBank/DDBJ databases">
        <authorList>
            <person name="Herlambang A."/>
            <person name="Guo Y."/>
            <person name="Takashima Y."/>
            <person name="Nishizawa T."/>
        </authorList>
    </citation>
    <scope>NUCLEOTIDE SEQUENCE</scope>
    <source>
        <strain evidence="2">E1425</strain>
    </source>
</reference>
<evidence type="ECO:0000259" key="1">
    <source>
        <dbReference type="PROSITE" id="PS50097"/>
    </source>
</evidence>
<dbReference type="OrthoDB" id="1262810at2759"/>
<dbReference type="InterPro" id="IPR058210">
    <property type="entry name" value="SACS/Nov_dom"/>
</dbReference>
<dbReference type="InterPro" id="IPR000210">
    <property type="entry name" value="BTB/POZ_dom"/>
</dbReference>
<dbReference type="InterPro" id="IPR052972">
    <property type="entry name" value="Sacsin_chaperone_reg"/>
</dbReference>
<sequence length="2825" mass="317993">MTVHPTGNFTSFEVFEPLTRRVAGILQEYPDGTQIARELLQNSEDACSRVQWYLLDHQHHPAHPKRLFNPAMQAYQGPALLAGNDSLFEQGDFKSLRNLAASGKKDDERKIGQMGIGFNSVYHMTDTPSFISGDQLVIVEPHMRIFDGIPFHGGVQGSFTDNGQGLKDFPGQLELFAIKEKIDFSKPYNGTIFRFPLRTREQAQVSELSKSAYPPEKVREMLMNLKNEAIKCLLFLKYIERMVIYERRESDPTVHKLFEIEIVNVDEVRAQREAFMAQLRSHVHASDHDDRTNTLQYSIRPVFRLTEEDGSVKEEEWAVVGYIGNLPEARQIMKSDYKADIAGQRMIPWVGLAAPVDSSANVGLSNLFCFLPLAIHTPHPVHINGHFAVKQSRREIWTNHSDDIASQSSQGIKSSWNQFLCERILPVAYMKLLDSIGTDHGANYELWPRFVSNGFGMDFLWKDLLTRCIKEVVLNNQLRVFFADSSNGRQHAVSYQHATIADPAMNKFPLLLDLLRTMTNLVCGVPEEIAYVLRSVVEDNGVQDNILTPQKVRRLLREAKEHWRYSTSNEAKTQILEYCIHDGKINDLEGLPLLPMADGSWVEFRMSFASSRYFTDEATCRVLQFANDGIVNTNLKNLSGAKVFFQGAGIFMSNLQHSTIVSKIRESLDTKLYYNQCRSPLAISQPTEGVFLSDEWIMEVWGLLHKSNLSDATLKPLLGCHLVPTEGGLLAPLKQEQKIIHRSGFLSSHLDSDRVLSLLGITLECSVVRNGLQDEFSWWNECFVSVTDVGTILLLLEAKSDDIQVKLDQSQRKTLCDYISGTLSSRSTLGNSQRWILGKLPIYQGYISTEFVPLSNLSGREGSKICLGFSSHDHPWELTSIALLRGDQPMSSHLRNIFKVDPIQQPEYWHNLFSQGNDFGDQWNEIMATFLPNFSRHGQLYDFRPLLKKAPFVDAQSLSATDERTIKLPPAMAVTRDLSQFVLQDEDIFPAGMYNTPDNLAVLACLGMTTQFSLEFIVNRLQKFSSLSEDTLNNNSMTMRLISEFFARLNAEIRPQHLENGAFVECAKNLTWVPARSRDDGHIRLYKPSQCRPQAESLIIGSQLPASSFVCTNGDLKSLLGWSGAPPLEAVLAHLVDLSIQRSSGNIPDNFEESIHAIYRNLNVHIKDPRSISIMKSTLASRQCILVNRRLYRINRVVIKSREDCNLAPYLIQVPDSDFVELFRSLGVRNEATITDMEAILAKVNSSYKSDDILSKPDADLALRILETIAKGKKAESFSPDLLVLTERSQLRKLSEVVYNDMAESNEIQELTSEEVFCNNRISKSTASMLLIPMLSQKIWNGCDDEFFQNWDQQVDVVSMIKGILNDYGPDNIFTEFLQNAADAGATKFSVMLDHQSYVGGRILSEKMSAGQGPALLIWNDAEFSDKDFNGLRKMAMGSKGDDPKKIGRHGLGFNSAYHVTDLPSVVSGRYIIILDPKREYLPQQLRGGKMVSDGAIRIDFINTQLAQKFPGQVAPYQGRFGCDMKSHFPGTLFRLPLRKARPGQTTQASSAFNELWEVAAVKKMLDQWAEDAKISLLFLDQIMKVEVHASDNDKLQVEKDSDPFKEGRDVVKNFRKVRIRSFGPWDRLLTTSVWLVGIYHVFPEDASPIRDTAARNRWIPHRGIAIPLELPKEEAGSAFKGRVFSYLPTSITTDHPFHIHGVFALLSSRKGLVTSSTDNHDGALWNGYMLRELLPPLLIRAMVCLLRYKFDRLDSAQTKGPVDKSFHYHLNSYFDLWPLRSNGDTASMVIRFWELAHKSSVFPILHQKSENGPAVLGISGEKTRFPMTHLKSPPAGAMRKLEQLLRDTEVAYCECASSVIKSAMFHWGKLSLPVTQVDAGLIRKVLPGHDDFMVKIVSEDGRDWMLELLLGVLVEPGQEGIDHLHNLPLLPLQDGTWAKLSPTSEHYTANPAARILIKNHKDLVKESIFRSSSTRLKILKALEKDTRYGVKTLTPAKFTEYICTENSGGIPAEKLPRLWEYIRGCGPSDWVGFGDLPILKTIWGTLVPLKDYQGALKIDPGQRIDASSMIIKLGPTLQRAGVIVFKWEDNDKNKMLEKNQPGTNANVISAFIKKGGSLSGMELSTAEATTMRDAIIQSAGEIGKSTLVELGHLRIWPSFGTSGALICAQGNLLIDGDYDIRNLGDSHDVINFRPDKRSLMTFKTMGVRTITLTQFTRDRIIPRLQSQAFKPTFTAANMSAYTSLLEKLVKIASDNSLQRGDARTLLQSGKLILARDNSIHSSDELYDPTDGLLTLIHGGKSPGRFPHANVWTILQAGKNSLTKVRQSSDDRVLIECADAVLEEIQARPHATQTKGMAKALVGRIYNKPSSANWMLAKWTFVPVSPLTFELHGPLAPILPAYMSFSDLVLDEYRDVVWTQCGFFPEDLQPPPTARKIWRTVGEPRVRSIVDHLHSLVRDIAPKWSLESEQLKLQMMLHSTYQALNKFAEKSPSQMSELTDLLKTVPAPYLYNSFDKDMTDRSAWFFPMQLILDVENSTATHQLVHPKLTPYRSFLIAAGVRKMARVDFKIAVAPVPSQGDFMNLLSNYFESQDYVNGFMDVCFRFDMGQCIYAHKIVLAHWSDHFRTRFLGPWGENGGRDPEHPSVEVIDVSQLESGDHEFYSAFWGVVYYLYKHRLTPWNGPPAPVLGSGVGATATSLAQEDFLAERVQYLLSLLALADEYRILRLKDLIADELVSGDMIIHGNVFEVREHVELRSYRPLVEFCDKYIKTNAESLKSFVLGEIVGLQNDLQDVQSKNGAEVATMKDDLEGHKRHLVVIAEIAAK</sequence>
<dbReference type="NCBIfam" id="NF047352">
    <property type="entry name" value="P_loop_sacsin"/>
    <property type="match status" value="2"/>
</dbReference>
<keyword evidence="3" id="KW-1185">Reference proteome</keyword>
<dbReference type="Gene3D" id="3.30.710.10">
    <property type="entry name" value="Potassium Channel Kv1.1, Chain A"/>
    <property type="match status" value="1"/>
</dbReference>
<dbReference type="Proteomes" id="UP000827284">
    <property type="component" value="Unassembled WGS sequence"/>
</dbReference>
<evidence type="ECO:0000313" key="2">
    <source>
        <dbReference type="EMBL" id="GJJ74593.1"/>
    </source>
</evidence>
<dbReference type="PANTHER" id="PTHR15600:SF42">
    <property type="entry name" value="SACSIN"/>
    <property type="match status" value="1"/>
</dbReference>
<dbReference type="Gene3D" id="3.30.565.10">
    <property type="entry name" value="Histidine kinase-like ATPase, C-terminal domain"/>
    <property type="match status" value="1"/>
</dbReference>
<reference evidence="2" key="2">
    <citation type="journal article" date="2022" name="Microbiol. Resour. Announc.">
        <title>Whole-Genome Sequence of Entomortierella parvispora E1425, a Mucoromycotan Fungus Associated with Burkholderiaceae-Related Endosymbiotic Bacteria.</title>
        <authorList>
            <person name="Herlambang A."/>
            <person name="Guo Y."/>
            <person name="Takashima Y."/>
            <person name="Narisawa K."/>
            <person name="Ohta H."/>
            <person name="Nishizawa T."/>
        </authorList>
    </citation>
    <scope>NUCLEOTIDE SEQUENCE</scope>
    <source>
        <strain evidence="2">E1425</strain>
    </source>
</reference>
<dbReference type="CDD" id="cd18186">
    <property type="entry name" value="BTB_POZ_ZBTB_KLHL-like"/>
    <property type="match status" value="1"/>
</dbReference>
<dbReference type="GO" id="GO:0030544">
    <property type="term" value="F:Hsp70 protein binding"/>
    <property type="evidence" value="ECO:0007669"/>
    <property type="project" value="TreeGrafter"/>
</dbReference>
<feature type="domain" description="BTB" evidence="1">
    <location>
        <begin position="2599"/>
        <end position="2681"/>
    </location>
</feature>
<dbReference type="SUPFAM" id="SSF55874">
    <property type="entry name" value="ATPase domain of HSP90 chaperone/DNA topoisomerase II/histidine kinase"/>
    <property type="match status" value="2"/>
</dbReference>
<proteinExistence type="predicted"/>
<dbReference type="Pfam" id="PF25794">
    <property type="entry name" value="SACS"/>
    <property type="match status" value="2"/>
</dbReference>
<organism evidence="2 3">
    <name type="scientific">Entomortierella parvispora</name>
    <dbReference type="NCBI Taxonomy" id="205924"/>
    <lineage>
        <taxon>Eukaryota</taxon>
        <taxon>Fungi</taxon>
        <taxon>Fungi incertae sedis</taxon>
        <taxon>Mucoromycota</taxon>
        <taxon>Mortierellomycotina</taxon>
        <taxon>Mortierellomycetes</taxon>
        <taxon>Mortierellales</taxon>
        <taxon>Mortierellaceae</taxon>
        <taxon>Entomortierella</taxon>
    </lineage>
</organism>
<gene>
    <name evidence="2" type="ORF">EMPS_06951</name>
</gene>
<evidence type="ECO:0000313" key="3">
    <source>
        <dbReference type="Proteomes" id="UP000827284"/>
    </source>
</evidence>
<dbReference type="PROSITE" id="PS50097">
    <property type="entry name" value="BTB"/>
    <property type="match status" value="1"/>
</dbReference>
<dbReference type="InterPro" id="IPR036890">
    <property type="entry name" value="HATPase_C_sf"/>
</dbReference>
<name>A0A9P3HDP2_9FUNG</name>
<comment type="caution">
    <text evidence="2">The sequence shown here is derived from an EMBL/GenBank/DDBJ whole genome shotgun (WGS) entry which is preliminary data.</text>
</comment>
<dbReference type="SUPFAM" id="SSF54695">
    <property type="entry name" value="POZ domain"/>
    <property type="match status" value="1"/>
</dbReference>
<dbReference type="EMBL" id="BQFW01000009">
    <property type="protein sequence ID" value="GJJ74593.1"/>
    <property type="molecule type" value="Genomic_DNA"/>
</dbReference>
<dbReference type="InterPro" id="IPR011333">
    <property type="entry name" value="SKP1/BTB/POZ_sf"/>
</dbReference>
<protein>
    <submittedName>
        <fullName evidence="2">Sacsin</fullName>
    </submittedName>
</protein>
<dbReference type="PANTHER" id="PTHR15600">
    <property type="entry name" value="SACSIN"/>
    <property type="match status" value="1"/>
</dbReference>